<evidence type="ECO:0000313" key="3">
    <source>
        <dbReference type="EMBL" id="RLE10493.1"/>
    </source>
</evidence>
<dbReference type="EMBL" id="QMPZ01000007">
    <property type="protein sequence ID" value="RLE10493.1"/>
    <property type="molecule type" value="Genomic_DNA"/>
</dbReference>
<dbReference type="InterPro" id="IPR052534">
    <property type="entry name" value="Extracell_DNA_Util/SecSys_Comp"/>
</dbReference>
<proteinExistence type="predicted"/>
<dbReference type="PANTHER" id="PTHR40278">
    <property type="entry name" value="DNA UTILIZATION PROTEIN HOFN"/>
    <property type="match status" value="1"/>
</dbReference>
<evidence type="ECO:0000256" key="1">
    <source>
        <dbReference type="SAM" id="Coils"/>
    </source>
</evidence>
<feature type="coiled-coil region" evidence="1">
    <location>
        <begin position="56"/>
        <end position="90"/>
    </location>
</feature>
<accession>A0A497E6I2</accession>
<keyword evidence="2" id="KW-0812">Transmembrane</keyword>
<dbReference type="Proteomes" id="UP000279422">
    <property type="component" value="Unassembled WGS sequence"/>
</dbReference>
<name>A0A497E6I2_UNCAE</name>
<organism evidence="3 4">
    <name type="scientific">Aerophobetes bacterium</name>
    <dbReference type="NCBI Taxonomy" id="2030807"/>
    <lineage>
        <taxon>Bacteria</taxon>
        <taxon>Candidatus Aerophobota</taxon>
    </lineage>
</organism>
<evidence type="ECO:0008006" key="5">
    <source>
        <dbReference type="Google" id="ProtNLM"/>
    </source>
</evidence>
<dbReference type="InterPro" id="IPR007813">
    <property type="entry name" value="PilN"/>
</dbReference>
<protein>
    <recommendedName>
        <fullName evidence="5">PilN domain-containing protein</fullName>
    </recommendedName>
</protein>
<evidence type="ECO:0000256" key="2">
    <source>
        <dbReference type="SAM" id="Phobius"/>
    </source>
</evidence>
<comment type="caution">
    <text evidence="3">The sequence shown here is derived from an EMBL/GenBank/DDBJ whole genome shotgun (WGS) entry which is preliminary data.</text>
</comment>
<keyword evidence="1" id="KW-0175">Coiled coil</keyword>
<dbReference type="PANTHER" id="PTHR40278:SF1">
    <property type="entry name" value="DNA UTILIZATION PROTEIN HOFN"/>
    <property type="match status" value="1"/>
</dbReference>
<evidence type="ECO:0000313" key="4">
    <source>
        <dbReference type="Proteomes" id="UP000279422"/>
    </source>
</evidence>
<gene>
    <name evidence="3" type="ORF">DRJ00_01120</name>
</gene>
<sequence>MIKINLLPEKMLRRRRILPFITFVAMLASLGVLICFFLFYPVTKQVKLVRSQLALLQKQVRESQLALNELRRWEKKRDALKLRLKALENLTINQSFWPEVLYTISRSLPQTIWLTGIKKAPQEEDSILIEGNSLNQAVDIAIFMKRLYSSPIFEDVEFSDISHRKINGKEVAGFKIKCKLSKMGKNE</sequence>
<keyword evidence="2" id="KW-0472">Membrane</keyword>
<keyword evidence="2" id="KW-1133">Transmembrane helix</keyword>
<reference evidence="3 4" key="1">
    <citation type="submission" date="2018-06" db="EMBL/GenBank/DDBJ databases">
        <title>Extensive metabolic versatility and redundancy in microbially diverse, dynamic hydrothermal sediments.</title>
        <authorList>
            <person name="Dombrowski N."/>
            <person name="Teske A."/>
            <person name="Baker B.J."/>
        </authorList>
    </citation>
    <scope>NUCLEOTIDE SEQUENCE [LARGE SCALE GENOMIC DNA]</scope>
    <source>
        <strain evidence="3">B47_G16</strain>
    </source>
</reference>
<dbReference type="Pfam" id="PF05137">
    <property type="entry name" value="PilN"/>
    <property type="match status" value="1"/>
</dbReference>
<dbReference type="AlphaFoldDB" id="A0A497E6I2"/>
<feature type="transmembrane region" description="Helical" evidence="2">
    <location>
        <begin position="20"/>
        <end position="42"/>
    </location>
</feature>